<name>A0A9D4ZJG1_ADICA</name>
<accession>A0A9D4ZJG1</accession>
<evidence type="ECO:0000313" key="2">
    <source>
        <dbReference type="Proteomes" id="UP000886520"/>
    </source>
</evidence>
<gene>
    <name evidence="1" type="ORF">GOP47_0008197</name>
</gene>
<dbReference type="Proteomes" id="UP000886520">
    <property type="component" value="Chromosome 8"/>
</dbReference>
<dbReference type="EMBL" id="JABFUD020000008">
    <property type="protein sequence ID" value="KAI5076132.1"/>
    <property type="molecule type" value="Genomic_DNA"/>
</dbReference>
<sequence length="82" mass="9289">MMDAASTLSEEVLFASSSTQTFKLAIIHGQGYSLTYGRLFPLTRKTWRLRRRCCTLSKRFTTIPKRTHEAPPISGFKSFSTA</sequence>
<proteinExistence type="predicted"/>
<organism evidence="1 2">
    <name type="scientific">Adiantum capillus-veneris</name>
    <name type="common">Maidenhair fern</name>
    <dbReference type="NCBI Taxonomy" id="13818"/>
    <lineage>
        <taxon>Eukaryota</taxon>
        <taxon>Viridiplantae</taxon>
        <taxon>Streptophyta</taxon>
        <taxon>Embryophyta</taxon>
        <taxon>Tracheophyta</taxon>
        <taxon>Polypodiopsida</taxon>
        <taxon>Polypodiidae</taxon>
        <taxon>Polypodiales</taxon>
        <taxon>Pteridineae</taxon>
        <taxon>Pteridaceae</taxon>
        <taxon>Vittarioideae</taxon>
        <taxon>Adiantum</taxon>
    </lineage>
</organism>
<comment type="caution">
    <text evidence="1">The sequence shown here is derived from an EMBL/GenBank/DDBJ whole genome shotgun (WGS) entry which is preliminary data.</text>
</comment>
<protein>
    <submittedName>
        <fullName evidence="1">Uncharacterized protein</fullName>
    </submittedName>
</protein>
<reference evidence="1" key="1">
    <citation type="submission" date="2021-01" db="EMBL/GenBank/DDBJ databases">
        <title>Adiantum capillus-veneris genome.</title>
        <authorList>
            <person name="Fang Y."/>
            <person name="Liao Q."/>
        </authorList>
    </citation>
    <scope>NUCLEOTIDE SEQUENCE</scope>
    <source>
        <strain evidence="1">H3</strain>
        <tissue evidence="1">Leaf</tissue>
    </source>
</reference>
<keyword evidence="2" id="KW-1185">Reference proteome</keyword>
<dbReference type="AlphaFoldDB" id="A0A9D4ZJG1"/>
<evidence type="ECO:0000313" key="1">
    <source>
        <dbReference type="EMBL" id="KAI5076132.1"/>
    </source>
</evidence>